<keyword evidence="9" id="KW-1185">Reference proteome</keyword>
<dbReference type="Proteomes" id="UP000270678">
    <property type="component" value="Chromosome"/>
</dbReference>
<dbReference type="Gene3D" id="3.40.50.2300">
    <property type="match status" value="1"/>
</dbReference>
<organism evidence="8 9">
    <name type="scientific">Paenibacillus lutimineralis</name>
    <dbReference type="NCBI Taxonomy" id="2707005"/>
    <lineage>
        <taxon>Bacteria</taxon>
        <taxon>Bacillati</taxon>
        <taxon>Bacillota</taxon>
        <taxon>Bacilli</taxon>
        <taxon>Bacillales</taxon>
        <taxon>Paenibacillaceae</taxon>
        <taxon>Paenibacillus</taxon>
    </lineage>
</organism>
<dbReference type="InterPro" id="IPR011608">
    <property type="entry name" value="PRD"/>
</dbReference>
<dbReference type="Gene3D" id="3.40.930.10">
    <property type="entry name" value="Mannitol-specific EII, Chain A"/>
    <property type="match status" value="1"/>
</dbReference>
<dbReference type="GO" id="GO:0009401">
    <property type="term" value="P:phosphoenolpyruvate-dependent sugar phosphotransferase system"/>
    <property type="evidence" value="ECO:0007669"/>
    <property type="project" value="InterPro"/>
</dbReference>
<dbReference type="Pfam" id="PF00874">
    <property type="entry name" value="PRD"/>
    <property type="match status" value="1"/>
</dbReference>
<dbReference type="Gene3D" id="1.10.10.10">
    <property type="entry name" value="Winged helix-like DNA-binding domain superfamily/Winged helix DNA-binding domain"/>
    <property type="match status" value="1"/>
</dbReference>
<dbReference type="InterPro" id="IPR036388">
    <property type="entry name" value="WH-like_DNA-bd_sf"/>
</dbReference>
<dbReference type="SUPFAM" id="SSF52794">
    <property type="entry name" value="PTS system IIB component-like"/>
    <property type="match status" value="1"/>
</dbReference>
<dbReference type="KEGG" id="plut:EI981_12150"/>
<feature type="domain" description="PTS EIIA type-2" evidence="5">
    <location>
        <begin position="557"/>
        <end position="703"/>
    </location>
</feature>
<dbReference type="SUPFAM" id="SSF46785">
    <property type="entry name" value="Winged helix' DNA-binding domain"/>
    <property type="match status" value="1"/>
</dbReference>
<dbReference type="SUPFAM" id="SSF55804">
    <property type="entry name" value="Phoshotransferase/anion transport protein"/>
    <property type="match status" value="1"/>
</dbReference>
<protein>
    <submittedName>
        <fullName evidence="8">PRD domain-containing protein</fullName>
    </submittedName>
</protein>
<proteinExistence type="predicted"/>
<dbReference type="CDD" id="cd05568">
    <property type="entry name" value="PTS_IIB_bgl_like"/>
    <property type="match status" value="1"/>
</dbReference>
<dbReference type="Gene3D" id="1.10.1790.10">
    <property type="entry name" value="PRD domain"/>
    <property type="match status" value="2"/>
</dbReference>
<evidence type="ECO:0000313" key="8">
    <source>
        <dbReference type="EMBL" id="AZS15142.1"/>
    </source>
</evidence>
<dbReference type="AlphaFoldDB" id="A0A3S9UXS5"/>
<evidence type="ECO:0000256" key="1">
    <source>
        <dbReference type="ARBA" id="ARBA00022679"/>
    </source>
</evidence>
<dbReference type="InterPro" id="IPR013011">
    <property type="entry name" value="PTS_EIIB_2"/>
</dbReference>
<dbReference type="Pfam" id="PF08279">
    <property type="entry name" value="HTH_11"/>
    <property type="match status" value="1"/>
</dbReference>
<dbReference type="PANTHER" id="PTHR30185:SF18">
    <property type="entry name" value="TRANSCRIPTIONAL REGULATOR MTLR"/>
    <property type="match status" value="1"/>
</dbReference>
<evidence type="ECO:0000259" key="7">
    <source>
        <dbReference type="PROSITE" id="PS51372"/>
    </source>
</evidence>
<name>A0A3S9UXS5_9BACL</name>
<dbReference type="InterPro" id="IPR002178">
    <property type="entry name" value="PTS_EIIA_type-2_dom"/>
</dbReference>
<dbReference type="InterPro" id="IPR036634">
    <property type="entry name" value="PRD_sf"/>
</dbReference>
<dbReference type="PROSITE" id="PS51372">
    <property type="entry name" value="PRD_2"/>
    <property type="match status" value="1"/>
</dbReference>
<dbReference type="InterPro" id="IPR036390">
    <property type="entry name" value="WH_DNA-bd_sf"/>
</dbReference>
<dbReference type="InterPro" id="IPR050661">
    <property type="entry name" value="BglG_antiterminators"/>
</dbReference>
<dbReference type="PROSITE" id="PS51094">
    <property type="entry name" value="PTS_EIIA_TYPE_2"/>
    <property type="match status" value="1"/>
</dbReference>
<dbReference type="SUPFAM" id="SSF63520">
    <property type="entry name" value="PTS-regulatory domain, PRD"/>
    <property type="match status" value="1"/>
</dbReference>
<keyword evidence="3" id="KW-0805">Transcription regulation</keyword>
<reference evidence="9" key="1">
    <citation type="submission" date="2018-12" db="EMBL/GenBank/DDBJ databases">
        <title>Complete genome sequence of Paenibacillus sp. MBLB1234.</title>
        <authorList>
            <person name="Nam Y.-D."/>
            <person name="Kang J."/>
            <person name="Chung W.-H."/>
            <person name="Park Y.S."/>
        </authorList>
    </citation>
    <scope>NUCLEOTIDE SEQUENCE [LARGE SCALE GENOMIC DNA]</scope>
    <source>
        <strain evidence="9">MBLB1234</strain>
    </source>
</reference>
<dbReference type="OrthoDB" id="9776005at2"/>
<evidence type="ECO:0000256" key="2">
    <source>
        <dbReference type="ARBA" id="ARBA00022737"/>
    </source>
</evidence>
<keyword evidence="1" id="KW-0808">Transferase</keyword>
<dbReference type="InterPro" id="IPR013196">
    <property type="entry name" value="HTH_11"/>
</dbReference>
<dbReference type="EMBL" id="CP034346">
    <property type="protein sequence ID" value="AZS15142.1"/>
    <property type="molecule type" value="Genomic_DNA"/>
</dbReference>
<dbReference type="PANTHER" id="PTHR30185">
    <property type="entry name" value="CRYPTIC BETA-GLUCOSIDE BGL OPERON ANTITERMINATOR"/>
    <property type="match status" value="1"/>
</dbReference>
<feature type="domain" description="PRD" evidence="7">
    <location>
        <begin position="307"/>
        <end position="412"/>
    </location>
</feature>
<dbReference type="Pfam" id="PF00359">
    <property type="entry name" value="PTS_EIIA_2"/>
    <property type="match status" value="1"/>
</dbReference>
<evidence type="ECO:0000256" key="3">
    <source>
        <dbReference type="ARBA" id="ARBA00023015"/>
    </source>
</evidence>
<keyword evidence="4" id="KW-0804">Transcription</keyword>
<evidence type="ECO:0000259" key="5">
    <source>
        <dbReference type="PROSITE" id="PS51094"/>
    </source>
</evidence>
<feature type="domain" description="PTS EIIB type-2" evidence="6">
    <location>
        <begin position="416"/>
        <end position="505"/>
    </location>
</feature>
<keyword evidence="2" id="KW-0677">Repeat</keyword>
<accession>A0A3S9UXS5</accession>
<dbReference type="InterPro" id="IPR016152">
    <property type="entry name" value="PTrfase/Anion_transptr"/>
</dbReference>
<gene>
    <name evidence="8" type="ORF">EI981_12150</name>
</gene>
<dbReference type="RefSeq" id="WP_126998467.1">
    <property type="nucleotide sequence ID" value="NZ_CP034346.1"/>
</dbReference>
<evidence type="ECO:0000256" key="4">
    <source>
        <dbReference type="ARBA" id="ARBA00023163"/>
    </source>
</evidence>
<dbReference type="PROSITE" id="PS51099">
    <property type="entry name" value="PTS_EIIB_TYPE_2"/>
    <property type="match status" value="1"/>
</dbReference>
<dbReference type="InterPro" id="IPR036095">
    <property type="entry name" value="PTS_EIIB-like_sf"/>
</dbReference>
<dbReference type="GO" id="GO:0006355">
    <property type="term" value="P:regulation of DNA-templated transcription"/>
    <property type="evidence" value="ECO:0007669"/>
    <property type="project" value="InterPro"/>
</dbReference>
<dbReference type="GO" id="GO:0008982">
    <property type="term" value="F:protein-N(PI)-phosphohistidine-sugar phosphotransferase activity"/>
    <property type="evidence" value="ECO:0007669"/>
    <property type="project" value="InterPro"/>
</dbReference>
<sequence>MEITQRMRQILDLLLRSPYESTVAEIAQSIRVSPRTVHRELDAVESFLHRRGILLHRKAGSGLSLDGEPERLEHIKLELLTPANAEYSAEERQIFLLYRLLESHEPIKLYALAHEMKVTVSTISADLDDLTDWIGKQELRLIRRRGYGVEIKGSEPAIREAIRDLVGIRFDDLTLISGADQSLLHPVDRRIASMACVDSIKTIEEILWKWEDQSLEESFSEEAYTDLLIHLSIAADRIGSKKEISEAEAGRIVRGRQGASEEQITEVESLCKHLGEALNLEYSTVEMVYTASLLEKARGHVSESLPADDLQLAGAVRSLIHYMAEFDDQDYMADRSLRDGLFTHLGAALERITAGQRIRNPLMDTIRKEYGELFGRVRQAAKAAFPNNSIPDEEIAFLVMHFGASRERIGQIHPNIRVVIVCTSGIGSSKLLAVRLRKEFPQIKIVGQASWYEAVRIPRSDYDLIISTVELPLREDQYLKLSPLLNEDETVQLRTYIKGRGSRQLLQEQKPGNLLHHALDDDFRTTARTQVNQEQSVGIAAIDDLRYLNKSVQLSIEILEAFRVIPLQISGTPSLMKWLHAACYHPQIQKVVDEPDVVARLLLEREKNGTQMIPGTELALFHTRSDTVKRPLLMLFELDHSFSMEESGEAELSRFLLMLAPKQLSRESIEVLSEISATLLDIEIMKALAEGQEQQIRELMSAHLRTYLLNKLERE</sequence>
<evidence type="ECO:0000313" key="9">
    <source>
        <dbReference type="Proteomes" id="UP000270678"/>
    </source>
</evidence>
<evidence type="ECO:0000259" key="6">
    <source>
        <dbReference type="PROSITE" id="PS51099"/>
    </source>
</evidence>